<dbReference type="eggNOG" id="ENOG502S2PS">
    <property type="taxonomic scope" value="Eukaryota"/>
</dbReference>
<keyword evidence="7 21" id="KW-0812">Transmembrane</keyword>
<keyword evidence="12" id="KW-1015">Disulfide bond</keyword>
<keyword evidence="4" id="KW-1003">Cell membrane</keyword>
<comment type="similarity">
    <text evidence="3">Belongs to the type II cytokine receptor family.</text>
</comment>
<keyword evidence="5" id="KW-0963">Cytoplasm</keyword>
<evidence type="ECO:0000259" key="22">
    <source>
        <dbReference type="Pfam" id="PF01108"/>
    </source>
</evidence>
<reference evidence="23 24" key="1">
    <citation type="journal article" date="2013" name="Nat. Commun.">
        <title>Genome analysis reveals insights into physiology and longevity of the Brandt's bat Myotis brandtii.</title>
        <authorList>
            <person name="Seim I."/>
            <person name="Fang X."/>
            <person name="Xiong Z."/>
            <person name="Lobanov A.V."/>
            <person name="Huang Z."/>
            <person name="Ma S."/>
            <person name="Feng Y."/>
            <person name="Turanov A.A."/>
            <person name="Zhu Y."/>
            <person name="Lenz T.L."/>
            <person name="Gerashchenko M.V."/>
            <person name="Fan D."/>
            <person name="Hee Yim S."/>
            <person name="Yao X."/>
            <person name="Jordan D."/>
            <person name="Xiong Y."/>
            <person name="Ma Y."/>
            <person name="Lyapunov A.N."/>
            <person name="Chen G."/>
            <person name="Kulakova O.I."/>
            <person name="Sun Y."/>
            <person name="Lee S.G."/>
            <person name="Bronson R.T."/>
            <person name="Moskalev A.A."/>
            <person name="Sunyaev S.R."/>
            <person name="Zhang G."/>
            <person name="Krogh A."/>
            <person name="Wang J."/>
            <person name="Gladyshev V.N."/>
        </authorList>
    </citation>
    <scope>NUCLEOTIDE SEQUENCE [LARGE SCALE GENOMIC DNA]</scope>
</reference>
<dbReference type="EMBL" id="KE161106">
    <property type="protein sequence ID" value="EPQ01809.1"/>
    <property type="molecule type" value="Genomic_DNA"/>
</dbReference>
<comment type="subcellular location">
    <subcellularLocation>
        <location evidence="1">Cell membrane</location>
        <topology evidence="1">Single-pass type I membrane protein</topology>
    </subcellularLocation>
    <subcellularLocation>
        <location evidence="2">Cytoplasm</location>
    </subcellularLocation>
</comment>
<evidence type="ECO:0000313" key="24">
    <source>
        <dbReference type="Proteomes" id="UP000052978"/>
    </source>
</evidence>
<keyword evidence="6" id="KW-0597">Phosphoprotein</keyword>
<evidence type="ECO:0000256" key="17">
    <source>
        <dbReference type="ARBA" id="ARBA00073010"/>
    </source>
</evidence>
<keyword evidence="9" id="KW-0832">Ubl conjugation</keyword>
<comment type="subunit">
    <text evidence="16">Interacts with IL10. Interacts with IL10RB. Interacts (via its cytoplasmic domain) with JAK1 (via N-terminus). Interacts with BTRC; this interaction leads to IL10RA ubiquitination and subsequent degradation. Interacts with STAT3.</text>
</comment>
<evidence type="ECO:0000256" key="7">
    <source>
        <dbReference type="ARBA" id="ARBA00022692"/>
    </source>
</evidence>
<evidence type="ECO:0000256" key="12">
    <source>
        <dbReference type="ARBA" id="ARBA00023157"/>
    </source>
</evidence>
<evidence type="ECO:0000256" key="11">
    <source>
        <dbReference type="ARBA" id="ARBA00023136"/>
    </source>
</evidence>
<dbReference type="GO" id="GO:0005886">
    <property type="term" value="C:plasma membrane"/>
    <property type="evidence" value="ECO:0007669"/>
    <property type="project" value="UniProtKB-SubCell"/>
</dbReference>
<dbReference type="SUPFAM" id="SSF49265">
    <property type="entry name" value="Fibronectin type III"/>
    <property type="match status" value="2"/>
</dbReference>
<keyword evidence="24" id="KW-1185">Reference proteome</keyword>
<evidence type="ECO:0000256" key="20">
    <source>
        <dbReference type="SAM" id="MobiDB-lite"/>
    </source>
</evidence>
<dbReference type="FunFam" id="2.60.40.10:FF:001488">
    <property type="entry name" value="Interleukin-10 receptor subunit alpha"/>
    <property type="match status" value="1"/>
</dbReference>
<evidence type="ECO:0000256" key="6">
    <source>
        <dbReference type="ARBA" id="ARBA00022553"/>
    </source>
</evidence>
<feature type="compositionally biased region" description="Low complexity" evidence="20">
    <location>
        <begin position="356"/>
        <end position="370"/>
    </location>
</feature>
<comment type="function">
    <text evidence="15">Cell surface receptor for the cytokine IL10 that participates in IL10-mediated anti-inflammatory functions, limiting excessive tissue disruption caused by inflammation. Upon binding to IL10, induces a conformational change in IL10RB, allowing IL10RB to bind IL10 as well. In turn, the heterotetrameric assembly complex, composed of two subunits of IL10RA and IL10RB, activates the kinases JAK1 and TYK2 that are constitutively associated with IL10RA and IL10RB respectively. These kinases then phosphorylate specific tyrosine residues in the intracellular domain in IL10RA leading to the recruitment and subsequent phosphorylation of STAT3. Once phosphorylated, STAT3 homodimerizes, translocates to the nucleus and activates the expression of anti-inflammatory genes. In addition, IL10RA-mediated activation of STAT3 inhibits starvation-induced autophagy.</text>
</comment>
<feature type="region of interest" description="Disordered" evidence="20">
    <location>
        <begin position="1"/>
        <end position="28"/>
    </location>
</feature>
<evidence type="ECO:0000256" key="13">
    <source>
        <dbReference type="ARBA" id="ARBA00023170"/>
    </source>
</evidence>
<evidence type="ECO:0000256" key="4">
    <source>
        <dbReference type="ARBA" id="ARBA00022475"/>
    </source>
</evidence>
<dbReference type="CDD" id="cd00063">
    <property type="entry name" value="FN3"/>
    <property type="match status" value="1"/>
</dbReference>
<evidence type="ECO:0000256" key="9">
    <source>
        <dbReference type="ARBA" id="ARBA00022843"/>
    </source>
</evidence>
<evidence type="ECO:0000256" key="3">
    <source>
        <dbReference type="ARBA" id="ARBA00005399"/>
    </source>
</evidence>
<keyword evidence="14" id="KW-0325">Glycoprotein</keyword>
<dbReference type="InterPro" id="IPR050650">
    <property type="entry name" value="Type-II_Cytokine-TF_Rcpt"/>
</dbReference>
<dbReference type="Proteomes" id="UP000052978">
    <property type="component" value="Unassembled WGS sequence"/>
</dbReference>
<keyword evidence="8" id="KW-0732">Signal</keyword>
<feature type="domain" description="Fibronectin type-III" evidence="22">
    <location>
        <begin position="26"/>
        <end position="118"/>
    </location>
</feature>
<dbReference type="InterPro" id="IPR036116">
    <property type="entry name" value="FN3_sf"/>
</dbReference>
<feature type="compositionally biased region" description="Polar residues" evidence="20">
    <location>
        <begin position="316"/>
        <end position="335"/>
    </location>
</feature>
<dbReference type="InterPro" id="IPR003961">
    <property type="entry name" value="FN3_dom"/>
</dbReference>
<evidence type="ECO:0000256" key="15">
    <source>
        <dbReference type="ARBA" id="ARBA00056745"/>
    </source>
</evidence>
<evidence type="ECO:0000256" key="21">
    <source>
        <dbReference type="SAM" id="Phobius"/>
    </source>
</evidence>
<dbReference type="Pfam" id="PF01108">
    <property type="entry name" value="Tissue_fac"/>
    <property type="match status" value="1"/>
</dbReference>
<sequence>MKGSRSKLLTQEGQGPEKLRPLQTWHQGTALPSPPSVWFEAEFFRHILHWTPIQNLSENTRYEVELLRYGMESWRSVSSCSQTPVPSCDLTMATLDLYHSNGYRAKVRAVDGGQRSNWTVTETRFSVDEVSLTVGSLELEVHDGWVLGKIQPPRPKVAPAGDTYESIFPHFREYEIQIRKVPGRYESTNKKVKHENFSFPTNGEFGEFCVRVKPAVSSRLNKGIWSEEVCLLLTWQYFTMTNLIVSFTLVLLLCGAMALRLYLRHPRKLPAVLVFGRPSPFSPVSQLPRPETRDTIHAVDEQALAKVSPELRNSELHGSTDSGFGSAKPSLQTEEPQFLLPDPLPQAGGTLGKGASLEPESSCSSASTDSGICLQEPSLSPGAEPWVQQAGGQGQEDSGIGLAHHSEGQPGDGRGDSALGHVGPRGPEAMEGEDPAVVEFQGYLKQTRGREEQAATAGCLEEEASSADGLVPQLRMCLDAKEAWSPPALDKGYLKQDPPEVALAPSGALAGQWNPTTEEWSLLGLTSCGDLGTSEWSFAQDLAPLGCVAAPGGLLGSFDADLVTLPLISSLHASE</sequence>
<dbReference type="PANTHER" id="PTHR20859">
    <property type="entry name" value="INTERFERON/INTERLEUKIN RECEPTOR"/>
    <property type="match status" value="1"/>
</dbReference>
<keyword evidence="11 21" id="KW-0472">Membrane</keyword>
<feature type="transmembrane region" description="Helical" evidence="21">
    <location>
        <begin position="243"/>
        <end position="263"/>
    </location>
</feature>
<feature type="region of interest" description="Disordered" evidence="20">
    <location>
        <begin position="309"/>
        <end position="433"/>
    </location>
</feature>
<accession>S7MC55</accession>
<gene>
    <name evidence="23" type="ORF">D623_10033577</name>
</gene>
<protein>
    <recommendedName>
        <fullName evidence="17">Interleukin-10 receptor subunit alpha</fullName>
    </recommendedName>
    <alternativeName>
        <fullName evidence="19">CDw210a</fullName>
    </alternativeName>
    <alternativeName>
        <fullName evidence="18">Interleukin-10 receptor subunit 1</fullName>
    </alternativeName>
</protein>
<evidence type="ECO:0000256" key="18">
    <source>
        <dbReference type="ARBA" id="ARBA00077625"/>
    </source>
</evidence>
<evidence type="ECO:0000256" key="10">
    <source>
        <dbReference type="ARBA" id="ARBA00022989"/>
    </source>
</evidence>
<proteinExistence type="inferred from homology"/>
<keyword evidence="10 21" id="KW-1133">Transmembrane helix</keyword>
<dbReference type="GO" id="GO:0005737">
    <property type="term" value="C:cytoplasm"/>
    <property type="evidence" value="ECO:0007669"/>
    <property type="project" value="UniProtKB-SubCell"/>
</dbReference>
<organism evidence="23 24">
    <name type="scientific">Myotis brandtii</name>
    <name type="common">Brandt's bat</name>
    <dbReference type="NCBI Taxonomy" id="109478"/>
    <lineage>
        <taxon>Eukaryota</taxon>
        <taxon>Metazoa</taxon>
        <taxon>Chordata</taxon>
        <taxon>Craniata</taxon>
        <taxon>Vertebrata</taxon>
        <taxon>Euteleostomi</taxon>
        <taxon>Mammalia</taxon>
        <taxon>Eutheria</taxon>
        <taxon>Laurasiatheria</taxon>
        <taxon>Chiroptera</taxon>
        <taxon>Yangochiroptera</taxon>
        <taxon>Vespertilionidae</taxon>
        <taxon>Myotis</taxon>
    </lineage>
</organism>
<dbReference type="AlphaFoldDB" id="S7MC55"/>
<dbReference type="PANTHER" id="PTHR20859:SF90">
    <property type="entry name" value="INTERLEUKIN-10 RECEPTOR SUBUNIT ALPHA"/>
    <property type="match status" value="1"/>
</dbReference>
<dbReference type="FunFam" id="2.60.40.10:FF:000348">
    <property type="entry name" value="Interleukin 20 receptor subunit alpha"/>
    <property type="match status" value="1"/>
</dbReference>
<dbReference type="GO" id="GO:0004920">
    <property type="term" value="F:interleukin-10 receptor activity"/>
    <property type="evidence" value="ECO:0007669"/>
    <property type="project" value="TreeGrafter"/>
</dbReference>
<evidence type="ECO:0000256" key="5">
    <source>
        <dbReference type="ARBA" id="ARBA00022490"/>
    </source>
</evidence>
<keyword evidence="13 23" id="KW-0675">Receptor</keyword>
<evidence type="ECO:0000256" key="16">
    <source>
        <dbReference type="ARBA" id="ARBA00061768"/>
    </source>
</evidence>
<evidence type="ECO:0000313" key="23">
    <source>
        <dbReference type="EMBL" id="EPQ01809.1"/>
    </source>
</evidence>
<evidence type="ECO:0000256" key="19">
    <source>
        <dbReference type="ARBA" id="ARBA00083207"/>
    </source>
</evidence>
<evidence type="ECO:0000256" key="8">
    <source>
        <dbReference type="ARBA" id="ARBA00022729"/>
    </source>
</evidence>
<evidence type="ECO:0000256" key="2">
    <source>
        <dbReference type="ARBA" id="ARBA00004496"/>
    </source>
</evidence>
<evidence type="ECO:0000256" key="1">
    <source>
        <dbReference type="ARBA" id="ARBA00004251"/>
    </source>
</evidence>
<evidence type="ECO:0000256" key="14">
    <source>
        <dbReference type="ARBA" id="ARBA00023180"/>
    </source>
</evidence>
<name>S7MC55_MYOBR</name>
<dbReference type="Gene3D" id="2.60.40.10">
    <property type="entry name" value="Immunoglobulins"/>
    <property type="match status" value="2"/>
</dbReference>
<dbReference type="InterPro" id="IPR013783">
    <property type="entry name" value="Ig-like_fold"/>
</dbReference>